<evidence type="ECO:0000259" key="5">
    <source>
        <dbReference type="PROSITE" id="PS00028"/>
    </source>
</evidence>
<dbReference type="InterPro" id="IPR013087">
    <property type="entry name" value="Znf_C2H2_type"/>
</dbReference>
<dbReference type="EMBL" id="CAJPVJ010004850">
    <property type="protein sequence ID" value="CAG2168986.1"/>
    <property type="molecule type" value="Genomic_DNA"/>
</dbReference>
<dbReference type="SMART" id="SM00355">
    <property type="entry name" value="ZnF_C2H2"/>
    <property type="match status" value="6"/>
</dbReference>
<dbReference type="PROSITE" id="PS00028">
    <property type="entry name" value="ZINC_FINGER_C2H2_1"/>
    <property type="match status" value="2"/>
</dbReference>
<dbReference type="GO" id="GO:0008270">
    <property type="term" value="F:zinc ion binding"/>
    <property type="evidence" value="ECO:0007669"/>
    <property type="project" value="UniProtKB-KW"/>
</dbReference>
<dbReference type="GO" id="GO:0010468">
    <property type="term" value="P:regulation of gene expression"/>
    <property type="evidence" value="ECO:0007669"/>
    <property type="project" value="TreeGrafter"/>
</dbReference>
<evidence type="ECO:0000256" key="3">
    <source>
        <dbReference type="ARBA" id="ARBA00022771"/>
    </source>
</evidence>
<accession>A0A7R9QMX5</accession>
<gene>
    <name evidence="6" type="ORF">ONB1V03_LOCUS8470</name>
</gene>
<organism evidence="6">
    <name type="scientific">Oppiella nova</name>
    <dbReference type="NCBI Taxonomy" id="334625"/>
    <lineage>
        <taxon>Eukaryota</taxon>
        <taxon>Metazoa</taxon>
        <taxon>Ecdysozoa</taxon>
        <taxon>Arthropoda</taxon>
        <taxon>Chelicerata</taxon>
        <taxon>Arachnida</taxon>
        <taxon>Acari</taxon>
        <taxon>Acariformes</taxon>
        <taxon>Sarcoptiformes</taxon>
        <taxon>Oribatida</taxon>
        <taxon>Brachypylina</taxon>
        <taxon>Oppioidea</taxon>
        <taxon>Oppiidae</taxon>
        <taxon>Oppiella</taxon>
    </lineage>
</organism>
<dbReference type="PANTHER" id="PTHR24403">
    <property type="entry name" value="ZINC FINGER PROTEIN"/>
    <property type="match status" value="1"/>
</dbReference>
<name>A0A7R9QMX5_9ACAR</name>
<keyword evidence="4" id="KW-0862">Zinc</keyword>
<dbReference type="EMBL" id="OC919675">
    <property type="protein sequence ID" value="CAD7651762.1"/>
    <property type="molecule type" value="Genomic_DNA"/>
</dbReference>
<protein>
    <recommendedName>
        <fullName evidence="5">C2H2-type domain-containing protein</fullName>
    </recommendedName>
</protein>
<evidence type="ECO:0000313" key="7">
    <source>
        <dbReference type="Proteomes" id="UP000728032"/>
    </source>
</evidence>
<evidence type="ECO:0000313" key="6">
    <source>
        <dbReference type="EMBL" id="CAD7651762.1"/>
    </source>
</evidence>
<dbReference type="GO" id="GO:0005634">
    <property type="term" value="C:nucleus"/>
    <property type="evidence" value="ECO:0007669"/>
    <property type="project" value="TreeGrafter"/>
</dbReference>
<evidence type="ECO:0000256" key="1">
    <source>
        <dbReference type="ARBA" id="ARBA00022723"/>
    </source>
</evidence>
<feature type="domain" description="C2H2-type" evidence="5">
    <location>
        <begin position="112"/>
        <end position="133"/>
    </location>
</feature>
<dbReference type="InterPro" id="IPR050688">
    <property type="entry name" value="Zinc_finger/UBP_domain"/>
</dbReference>
<keyword evidence="7" id="KW-1185">Reference proteome</keyword>
<feature type="domain" description="C2H2-type" evidence="5">
    <location>
        <begin position="84"/>
        <end position="104"/>
    </location>
</feature>
<dbReference type="PANTHER" id="PTHR24403:SF67">
    <property type="entry name" value="FI01116P-RELATED"/>
    <property type="match status" value="1"/>
</dbReference>
<dbReference type="Proteomes" id="UP000728032">
    <property type="component" value="Unassembled WGS sequence"/>
</dbReference>
<proteinExistence type="predicted"/>
<keyword evidence="3" id="KW-0863">Zinc-finger</keyword>
<keyword evidence="2" id="KW-0677">Repeat</keyword>
<reference evidence="6" key="1">
    <citation type="submission" date="2020-11" db="EMBL/GenBank/DDBJ databases">
        <authorList>
            <person name="Tran Van P."/>
        </authorList>
    </citation>
    <scope>NUCLEOTIDE SEQUENCE</scope>
</reference>
<keyword evidence="1" id="KW-0479">Metal-binding</keyword>
<sequence length="906" mass="104056">MSDENESYEDLVKRLKPLKIIVKKISTKKFAELKVISDPNRIKDEKPVGDVDDREEEEFEVVLAEVETKPVEQIPEEQRVQLSCFFCKDSVTGYAEAFSHLQLHIDYYPIQCSICDEAITDLISFVKHCRNLHKELETAKYEFFNVKESSQVVKPLQVVRHVHEHLLYRPFQCMICKQSGKDYRIHVLDVTTRNHFLSDHPELANDGPFNRFFNKKFTITSLDKFIANYLTIFGLKVPKTRNRTQKPKKKPKAEAIPVVEINPTTGSPTIKLTNSSIVPLQSSAPSIANIKAMPTVIKQQVVTLDSLMFNTSQLQPVLINGQLKLLSIAPTADQMQSPLLIQPSNNHINASPFPVEATDIGIVCIDPKDMELEDRLFKYICVFCTDDMSVDCPVEFADKTEALIHYGIHFKYEPVVCMIFSGKQSNGVSPALLALYLREKGAEKTNAKGFQFKDIKSKDIKDHIYEHLHYFPFRCSICFHGGRDARFSAHNASASTHLLKFHGIDISDKILAKESLKLIVKCDEILDLEKFIDSKMFPKREKLCENPLVLISLLTTHYNKDHNAFKDHLFHYLKEDERIEKWILSFLDFQRNFQFKGKVSALFGDFCFVCEILLKLETNAKGFKFKDIKSKDIRDHIYEHLHYFPFRCSICFHGGRDARFSAHNASASTHLLKFHGIDISDKILAKESLKLIVKCDEILDLEKFIDSKMFPKREKLCENPLVKMFPKREKLCENPLVLNIKRKLEEIEIQNKKSRPSISTPLPSAQVIPIVRTVDSQYKSPLLPVITYNRSPLKSPLLNSLLRPDLSLALHNSLLSPPKTNGITSSHRMTQKIAPEVIPSKKTYIEPFLMCFHCHEKVFNATELESHHQKKHPKLTIASYTPNKADITSLARRTLDPIHIQRKPYN</sequence>
<evidence type="ECO:0000256" key="2">
    <source>
        <dbReference type="ARBA" id="ARBA00022737"/>
    </source>
</evidence>
<dbReference type="AlphaFoldDB" id="A0A7R9QMX5"/>
<evidence type="ECO:0000256" key="4">
    <source>
        <dbReference type="ARBA" id="ARBA00022833"/>
    </source>
</evidence>
<dbReference type="OrthoDB" id="6515518at2759"/>